<dbReference type="Proteomes" id="UP000249354">
    <property type="component" value="Unassembled WGS sequence"/>
</dbReference>
<sequence>MKPDFCAIASQQIGEDLIGTAGHYQTYVLIECPLPWAAKVFDSANIPLTLRQYIKAIKAERSVQFLAINRGASASSASVTLMIYERTGPSGEHFSADESIEGYRGYEFPLNDLTQVVDCLKAYWQGDFPRERRRGQPITQQDILICTHGVRDRCCARFGNPFFRAATQSVLQGELPNVRLWKVSHIGGHRFAPTAISLPDGRYYGRLTLSALQAIVTRRGSIHQLCSVYRGWGLLPAPLQILERQLMLQHGWSWFEHRVTYRILLEEASSQPDDSLALRLSQGEVSVEISVSPISVATGENLIKSNETSVQALTYRAKLTQDIQKTVWVKSSCSSAIATPAVKYTVTECVLMADPQPSWSISGFGTR</sequence>
<dbReference type="EMBL" id="QBMC01000199">
    <property type="protein sequence ID" value="PZO11176.1"/>
    <property type="molecule type" value="Genomic_DNA"/>
</dbReference>
<dbReference type="InterPro" id="IPR010350">
    <property type="entry name" value="Aim32/Apd1-like_bac"/>
</dbReference>
<organism evidence="1 2">
    <name type="scientific">Leptolyngbya foveolarum</name>
    <dbReference type="NCBI Taxonomy" id="47253"/>
    <lineage>
        <taxon>Bacteria</taxon>
        <taxon>Bacillati</taxon>
        <taxon>Cyanobacteriota</taxon>
        <taxon>Cyanophyceae</taxon>
        <taxon>Leptolyngbyales</taxon>
        <taxon>Leptolyngbyaceae</taxon>
        <taxon>Leptolyngbya group</taxon>
        <taxon>Leptolyngbya</taxon>
    </lineage>
</organism>
<gene>
    <name evidence="1" type="ORF">DCF25_19915</name>
</gene>
<comment type="caution">
    <text evidence="1">The sequence shown here is derived from an EMBL/GenBank/DDBJ whole genome shotgun (WGS) entry which is preliminary data.</text>
</comment>
<reference evidence="2" key="1">
    <citation type="submission" date="2018-04" db="EMBL/GenBank/DDBJ databases">
        <authorList>
            <person name="Cornet L."/>
        </authorList>
    </citation>
    <scope>NUCLEOTIDE SEQUENCE [LARGE SCALE GENOMIC DNA]</scope>
</reference>
<dbReference type="CDD" id="cd03062">
    <property type="entry name" value="TRX_Fd_Sucrase"/>
    <property type="match status" value="1"/>
</dbReference>
<accession>A0A2W4TPS7</accession>
<dbReference type="PANTHER" id="PTHR31902">
    <property type="entry name" value="ACTIN PATCHES DISTAL PROTEIN 1"/>
    <property type="match status" value="1"/>
</dbReference>
<dbReference type="Gene3D" id="3.40.30.10">
    <property type="entry name" value="Glutaredoxin"/>
    <property type="match status" value="1"/>
</dbReference>
<name>A0A2W4TPS7_9CYAN</name>
<dbReference type="PIRSF" id="PIRSF035042">
    <property type="entry name" value="UCP035042_thirdx"/>
    <property type="match status" value="1"/>
</dbReference>
<dbReference type="InterPro" id="IPR009737">
    <property type="entry name" value="Aim32/Apd1-like"/>
</dbReference>
<dbReference type="SUPFAM" id="SSF52833">
    <property type="entry name" value="Thioredoxin-like"/>
    <property type="match status" value="1"/>
</dbReference>
<evidence type="ECO:0000313" key="2">
    <source>
        <dbReference type="Proteomes" id="UP000249354"/>
    </source>
</evidence>
<dbReference type="InterPro" id="IPR036249">
    <property type="entry name" value="Thioredoxin-like_sf"/>
</dbReference>
<protein>
    <submittedName>
        <fullName evidence="1">Sucrase ferredoxin</fullName>
    </submittedName>
</protein>
<reference evidence="1 2" key="2">
    <citation type="submission" date="2018-06" db="EMBL/GenBank/DDBJ databases">
        <title>Metagenomic assembly of (sub)arctic Cyanobacteria and their associated microbiome from non-axenic cultures.</title>
        <authorList>
            <person name="Baurain D."/>
        </authorList>
    </citation>
    <scope>NUCLEOTIDE SEQUENCE [LARGE SCALE GENOMIC DNA]</scope>
    <source>
        <strain evidence="1">ULC129bin1</strain>
    </source>
</reference>
<proteinExistence type="predicted"/>
<evidence type="ECO:0000313" key="1">
    <source>
        <dbReference type="EMBL" id="PZO11176.1"/>
    </source>
</evidence>
<dbReference type="AlphaFoldDB" id="A0A2W4TPS7"/>
<dbReference type="PANTHER" id="PTHR31902:SF22">
    <property type="entry name" value="SLL1203 PROTEIN"/>
    <property type="match status" value="1"/>
</dbReference>
<dbReference type="Pfam" id="PF06999">
    <property type="entry name" value="Suc_Fer-like"/>
    <property type="match status" value="1"/>
</dbReference>